<dbReference type="AlphaFoldDB" id="L7CEH3"/>
<comment type="caution">
    <text evidence="1">The sequence shown here is derived from an EMBL/GenBank/DDBJ whole genome shotgun (WGS) entry which is preliminary data.</text>
</comment>
<name>L7CEH3_RHOBT</name>
<accession>L7CEH3</accession>
<sequence length="55" mass="6425">MAVWWYVLLSCAFRRLGLLFWGVRHEVSLLQKLFRGLFGGGVWLANGEHQPYVFV</sequence>
<reference evidence="1 2" key="1">
    <citation type="journal article" date="2013" name="Mar. Genomics">
        <title>Expression of sulfatases in Rhodopirellula baltica and the diversity of sulfatases in the genus Rhodopirellula.</title>
        <authorList>
            <person name="Wegner C.E."/>
            <person name="Richter-Heitmann T."/>
            <person name="Klindworth A."/>
            <person name="Klockow C."/>
            <person name="Richter M."/>
            <person name="Achstetter T."/>
            <person name="Glockner F.O."/>
            <person name="Harder J."/>
        </authorList>
    </citation>
    <scope>NUCLEOTIDE SEQUENCE [LARGE SCALE GENOMIC DNA]</scope>
    <source>
        <strain evidence="1 2">SWK14</strain>
    </source>
</reference>
<dbReference type="Proteomes" id="UP000010959">
    <property type="component" value="Unassembled WGS sequence"/>
</dbReference>
<dbReference type="EMBL" id="AMWG01000111">
    <property type="protein sequence ID" value="ELP32260.1"/>
    <property type="molecule type" value="Genomic_DNA"/>
</dbReference>
<protein>
    <submittedName>
        <fullName evidence="1">Uncharacterized protein</fullName>
    </submittedName>
</protein>
<proteinExistence type="predicted"/>
<evidence type="ECO:0000313" key="1">
    <source>
        <dbReference type="EMBL" id="ELP32260.1"/>
    </source>
</evidence>
<gene>
    <name evidence="1" type="ORF">RBSWK_03959</name>
</gene>
<evidence type="ECO:0000313" key="2">
    <source>
        <dbReference type="Proteomes" id="UP000010959"/>
    </source>
</evidence>
<organism evidence="1 2">
    <name type="scientific">Rhodopirellula baltica SWK14</name>
    <dbReference type="NCBI Taxonomy" id="993516"/>
    <lineage>
        <taxon>Bacteria</taxon>
        <taxon>Pseudomonadati</taxon>
        <taxon>Planctomycetota</taxon>
        <taxon>Planctomycetia</taxon>
        <taxon>Pirellulales</taxon>
        <taxon>Pirellulaceae</taxon>
        <taxon>Rhodopirellula</taxon>
    </lineage>
</organism>